<dbReference type="EMBL" id="LUUI01000092">
    <property type="protein sequence ID" value="OAI16960.1"/>
    <property type="molecule type" value="Genomic_DNA"/>
</dbReference>
<evidence type="ECO:0000256" key="6">
    <source>
        <dbReference type="ARBA" id="ARBA00023315"/>
    </source>
</evidence>
<dbReference type="InterPro" id="IPR053376">
    <property type="entry name" value="Serine_acetyltransferase"/>
</dbReference>
<evidence type="ECO:0000256" key="5">
    <source>
        <dbReference type="ARBA" id="ARBA00022737"/>
    </source>
</evidence>
<dbReference type="CDD" id="cd03354">
    <property type="entry name" value="LbH_SAT"/>
    <property type="match status" value="1"/>
</dbReference>
<dbReference type="PANTHER" id="PTHR42811">
    <property type="entry name" value="SERINE ACETYLTRANSFERASE"/>
    <property type="match status" value="1"/>
</dbReference>
<dbReference type="Pfam" id="PF00132">
    <property type="entry name" value="Hexapep"/>
    <property type="match status" value="1"/>
</dbReference>
<evidence type="ECO:0000313" key="8">
    <source>
        <dbReference type="EMBL" id="OAI16960.1"/>
    </source>
</evidence>
<dbReference type="AlphaFoldDB" id="A0A177NIS8"/>
<reference evidence="8 9" key="1">
    <citation type="submission" date="2016-03" db="EMBL/GenBank/DDBJ databases">
        <authorList>
            <person name="Ploux O."/>
        </authorList>
    </citation>
    <scope>NUCLEOTIDE SEQUENCE [LARGE SCALE GENOMIC DNA]</scope>
    <source>
        <strain evidence="8 9">R-45370</strain>
    </source>
</reference>
<evidence type="ECO:0000256" key="4">
    <source>
        <dbReference type="ARBA" id="ARBA00022679"/>
    </source>
</evidence>
<dbReference type="FunFam" id="2.160.10.10:FF:000007">
    <property type="entry name" value="Serine acetyltransferase"/>
    <property type="match status" value="1"/>
</dbReference>
<keyword evidence="9" id="KW-1185">Reference proteome</keyword>
<comment type="similarity">
    <text evidence="1">Belongs to the transferase hexapeptide repeat family.</text>
</comment>
<keyword evidence="3" id="KW-0028">Amino-acid biosynthesis</keyword>
<dbReference type="NCBIfam" id="NF041874">
    <property type="entry name" value="EPS_EpsC"/>
    <property type="match status" value="1"/>
</dbReference>
<dbReference type="InterPro" id="IPR045304">
    <property type="entry name" value="LbH_SAT"/>
</dbReference>
<accession>A0A177NIS8</accession>
<name>A0A177NIS8_9GAMM</name>
<dbReference type="Proteomes" id="UP000078476">
    <property type="component" value="Unassembled WGS sequence"/>
</dbReference>
<comment type="catalytic activity">
    <reaction evidence="7">
        <text>L-serine + acetyl-CoA = O-acetyl-L-serine + CoA</text>
        <dbReference type="Rhea" id="RHEA:24560"/>
        <dbReference type="ChEBI" id="CHEBI:33384"/>
        <dbReference type="ChEBI" id="CHEBI:57287"/>
        <dbReference type="ChEBI" id="CHEBI:57288"/>
        <dbReference type="ChEBI" id="CHEBI:58340"/>
        <dbReference type="EC" id="2.3.1.30"/>
    </reaction>
</comment>
<dbReference type="InterPro" id="IPR011004">
    <property type="entry name" value="Trimer_LpxA-like_sf"/>
</dbReference>
<evidence type="ECO:0000256" key="1">
    <source>
        <dbReference type="ARBA" id="ARBA00007274"/>
    </source>
</evidence>
<keyword evidence="5" id="KW-0677">Repeat</keyword>
<dbReference type="EC" id="2.3.1.30" evidence="2"/>
<dbReference type="GO" id="GO:0009001">
    <property type="term" value="F:serine O-acetyltransferase activity"/>
    <property type="evidence" value="ECO:0007669"/>
    <property type="project" value="UniProtKB-EC"/>
</dbReference>
<dbReference type="Gene3D" id="1.10.3130.10">
    <property type="entry name" value="serine acetyltransferase, domain 1"/>
    <property type="match status" value="1"/>
</dbReference>
<dbReference type="InterPro" id="IPR018357">
    <property type="entry name" value="Hexapep_transf_CS"/>
</dbReference>
<dbReference type="SUPFAM" id="SSF51161">
    <property type="entry name" value="Trimeric LpxA-like enzymes"/>
    <property type="match status" value="1"/>
</dbReference>
<evidence type="ECO:0000256" key="7">
    <source>
        <dbReference type="ARBA" id="ARBA00049486"/>
    </source>
</evidence>
<dbReference type="InterPro" id="IPR042122">
    <property type="entry name" value="Ser_AcTrfase_N_sf"/>
</dbReference>
<comment type="caution">
    <text evidence="8">The sequence shown here is derived from an EMBL/GenBank/DDBJ whole genome shotgun (WGS) entry which is preliminary data.</text>
</comment>
<dbReference type="GO" id="GO:0006535">
    <property type="term" value="P:cysteine biosynthetic process from serine"/>
    <property type="evidence" value="ECO:0007669"/>
    <property type="project" value="InterPro"/>
</dbReference>
<keyword evidence="6" id="KW-0012">Acyltransferase</keyword>
<dbReference type="PROSITE" id="PS00101">
    <property type="entry name" value="HEXAPEP_TRANSFERASES"/>
    <property type="match status" value="1"/>
</dbReference>
<keyword evidence="4 8" id="KW-0808">Transferase</keyword>
<dbReference type="Gene3D" id="2.160.10.10">
    <property type="entry name" value="Hexapeptide repeat proteins"/>
    <property type="match status" value="1"/>
</dbReference>
<dbReference type="InterPro" id="IPR005881">
    <property type="entry name" value="Ser_O-AcTrfase"/>
</dbReference>
<evidence type="ECO:0000313" key="9">
    <source>
        <dbReference type="Proteomes" id="UP000078476"/>
    </source>
</evidence>
<proteinExistence type="inferred from homology"/>
<gene>
    <name evidence="8" type="ORF">A1359_07015</name>
</gene>
<protein>
    <recommendedName>
        <fullName evidence="2">serine O-acetyltransferase</fullName>
        <ecNumber evidence="2">2.3.1.30</ecNumber>
    </recommendedName>
</protein>
<dbReference type="GO" id="GO:0005737">
    <property type="term" value="C:cytoplasm"/>
    <property type="evidence" value="ECO:0007669"/>
    <property type="project" value="InterPro"/>
</dbReference>
<dbReference type="NCBIfam" id="TIGR01172">
    <property type="entry name" value="cysE"/>
    <property type="match status" value="1"/>
</dbReference>
<dbReference type="InterPro" id="IPR001451">
    <property type="entry name" value="Hexapep"/>
</dbReference>
<sequence length="258" mass="27824">MFFSPHSSSVKQSLWQDWRADVACVFARDPAARGVSEVLLAYPGVHAVLLHRVSHRLWLADWKLTARLTAAFGRWLTNVDIHPGATIGKRFFIDHGACVVIGETAEIGNDVTLYHGVTLGGTTWNKAKRHPTLGNNVLIGAGAKVLGAITLGDNVRVGANSVVVKDVPACCTVIGIPGRIIQQKGTKIQNSHGIDLDHHLVPDPMGRAINCLIERLDKLEANQEKFVVMESENCDGCEADAVCHSEGTVMLKQAAGGR</sequence>
<evidence type="ECO:0000256" key="2">
    <source>
        <dbReference type="ARBA" id="ARBA00013266"/>
    </source>
</evidence>
<dbReference type="STRING" id="980561.A1359_07015"/>
<evidence type="ECO:0000256" key="3">
    <source>
        <dbReference type="ARBA" id="ARBA00022605"/>
    </source>
</evidence>
<organism evidence="8 9">
    <name type="scientific">Methylomonas lenta</name>
    <dbReference type="NCBI Taxonomy" id="980561"/>
    <lineage>
        <taxon>Bacteria</taxon>
        <taxon>Pseudomonadati</taxon>
        <taxon>Pseudomonadota</taxon>
        <taxon>Gammaproteobacteria</taxon>
        <taxon>Methylococcales</taxon>
        <taxon>Methylococcaceae</taxon>
        <taxon>Methylomonas</taxon>
    </lineage>
</organism>